<feature type="signal peptide" evidence="9">
    <location>
        <begin position="1"/>
        <end position="19"/>
    </location>
</feature>
<dbReference type="Proteomes" id="UP000663823">
    <property type="component" value="Unassembled WGS sequence"/>
</dbReference>
<keyword evidence="6" id="KW-0256">Endoplasmic reticulum</keyword>
<evidence type="ECO:0000313" key="10">
    <source>
        <dbReference type="EMBL" id="CAF1251094.1"/>
    </source>
</evidence>
<dbReference type="Proteomes" id="UP000663882">
    <property type="component" value="Unassembled WGS sequence"/>
</dbReference>
<evidence type="ECO:0000313" key="12">
    <source>
        <dbReference type="EMBL" id="CAF3632987.1"/>
    </source>
</evidence>
<dbReference type="OrthoDB" id="1894652at2759"/>
<evidence type="ECO:0000256" key="9">
    <source>
        <dbReference type="SAM" id="SignalP"/>
    </source>
</evidence>
<dbReference type="EMBL" id="CAJNOU010001779">
    <property type="protein sequence ID" value="CAF1251094.1"/>
    <property type="molecule type" value="Genomic_DNA"/>
</dbReference>
<gene>
    <name evidence="12" type="ORF">OTI717_LOCUS8404</name>
    <name evidence="11" type="ORF">RFH988_LOCUS35405</name>
    <name evidence="10" type="ORF">SEV965_LOCUS23737</name>
</gene>
<keyword evidence="8" id="KW-0472">Membrane</keyword>
<evidence type="ECO:0000313" key="11">
    <source>
        <dbReference type="EMBL" id="CAF1415824.1"/>
    </source>
</evidence>
<evidence type="ECO:0000256" key="2">
    <source>
        <dbReference type="ARBA" id="ARBA00007695"/>
    </source>
</evidence>
<dbReference type="EMBL" id="CAJNOO010005375">
    <property type="protein sequence ID" value="CAF1415824.1"/>
    <property type="molecule type" value="Genomic_DNA"/>
</dbReference>
<accession>A0A815A2V7</accession>
<dbReference type="CDD" id="cd22209">
    <property type="entry name" value="EMC10"/>
    <property type="match status" value="1"/>
</dbReference>
<name>A0A815A2V7_9BILA</name>
<evidence type="ECO:0000256" key="6">
    <source>
        <dbReference type="ARBA" id="ARBA00022824"/>
    </source>
</evidence>
<evidence type="ECO:0000256" key="1">
    <source>
        <dbReference type="ARBA" id="ARBA00004115"/>
    </source>
</evidence>
<keyword evidence="7" id="KW-1133">Transmembrane helix</keyword>
<keyword evidence="5 9" id="KW-0732">Signal</keyword>
<dbReference type="Pfam" id="PF21203">
    <property type="entry name" value="ECM10"/>
    <property type="match status" value="1"/>
</dbReference>
<proteinExistence type="inferred from homology"/>
<protein>
    <recommendedName>
        <fullName evidence="3">ER membrane protein complex subunit 10</fullName>
    </recommendedName>
</protein>
<feature type="chain" id="PRO_5035604391" description="ER membrane protein complex subunit 10" evidence="9">
    <location>
        <begin position="20"/>
        <end position="234"/>
    </location>
</feature>
<evidence type="ECO:0000256" key="5">
    <source>
        <dbReference type="ARBA" id="ARBA00022729"/>
    </source>
</evidence>
<evidence type="ECO:0000256" key="7">
    <source>
        <dbReference type="ARBA" id="ARBA00022989"/>
    </source>
</evidence>
<comment type="similarity">
    <text evidence="2">Belongs to the EMC10 family.</text>
</comment>
<comment type="caution">
    <text evidence="10">The sequence shown here is derived from an EMBL/GenBank/DDBJ whole genome shotgun (WGS) entry which is preliminary data.</text>
</comment>
<evidence type="ECO:0000313" key="13">
    <source>
        <dbReference type="Proteomes" id="UP000663889"/>
    </source>
</evidence>
<reference evidence="10" key="1">
    <citation type="submission" date="2021-02" db="EMBL/GenBank/DDBJ databases">
        <authorList>
            <person name="Nowell W R."/>
        </authorList>
    </citation>
    <scope>NUCLEOTIDE SEQUENCE</scope>
</reference>
<dbReference type="PANTHER" id="PTHR21397">
    <property type="entry name" value="CHROMATIN COMPLEXES SUBUNIT BAP18-RELATED"/>
    <property type="match status" value="1"/>
</dbReference>
<comment type="subcellular location">
    <subcellularLocation>
        <location evidence="1">Endoplasmic reticulum membrane</location>
        <topology evidence="1">Single-pass type I membrane protein</topology>
    </subcellularLocation>
</comment>
<dbReference type="PANTHER" id="PTHR21397:SF4">
    <property type="entry name" value="ER MEMBRANE PROTEIN COMPLEX SUBUNIT 10"/>
    <property type="match status" value="1"/>
</dbReference>
<evidence type="ECO:0000256" key="8">
    <source>
        <dbReference type="ARBA" id="ARBA00023136"/>
    </source>
</evidence>
<evidence type="ECO:0000256" key="4">
    <source>
        <dbReference type="ARBA" id="ARBA00022692"/>
    </source>
</evidence>
<dbReference type="Proteomes" id="UP000663889">
    <property type="component" value="Unassembled WGS sequence"/>
</dbReference>
<keyword evidence="4" id="KW-0812">Transmembrane</keyword>
<organism evidence="10 13">
    <name type="scientific">Rotaria sordida</name>
    <dbReference type="NCBI Taxonomy" id="392033"/>
    <lineage>
        <taxon>Eukaryota</taxon>
        <taxon>Metazoa</taxon>
        <taxon>Spiralia</taxon>
        <taxon>Gnathifera</taxon>
        <taxon>Rotifera</taxon>
        <taxon>Eurotatoria</taxon>
        <taxon>Bdelloidea</taxon>
        <taxon>Philodinida</taxon>
        <taxon>Philodinidae</taxon>
        <taxon>Rotaria</taxon>
    </lineage>
</organism>
<sequence>MFKFIIFIIFILQLKLILTFDDTTDDIVSLNIEDNVIDGKFVSFAKINIRLSRQSNIELLPSRTISSLHYERLIEESQLNIHSYYTLKVHFKRRSLQDYVMTSIPMCLILQAQFQYTMNLFINENGYIVSVNIITNNSTCSISNTPILEKQTDWIYKVPLHLHFNDLGPQPEIQHFLEKLRREREAKNTQENDNRPFILKYWKYILPVVVIFLLQGAFADPGAAGSGGGGGSGR</sequence>
<dbReference type="EMBL" id="CAJOAX010000671">
    <property type="protein sequence ID" value="CAF3632987.1"/>
    <property type="molecule type" value="Genomic_DNA"/>
</dbReference>
<dbReference type="GO" id="GO:0005789">
    <property type="term" value="C:endoplasmic reticulum membrane"/>
    <property type="evidence" value="ECO:0007669"/>
    <property type="project" value="UniProtKB-SubCell"/>
</dbReference>
<dbReference type="AlphaFoldDB" id="A0A815A2V7"/>
<evidence type="ECO:0000256" key="3">
    <source>
        <dbReference type="ARBA" id="ARBA00020105"/>
    </source>
</evidence>